<dbReference type="EMBL" id="PDCK01000039">
    <property type="protein sequence ID" value="PRQ58392.1"/>
    <property type="molecule type" value="Genomic_DNA"/>
</dbReference>
<sequence length="83" mass="9469">MRRRRGVDMSFMSEVPKYHTCRKDVKKAINKASKLRERTSTDKTHETPAFVKMLKELDAGTSAMFESLFSFIAGSDFKSKSST</sequence>
<keyword evidence="2" id="KW-1185">Reference proteome</keyword>
<proteinExistence type="predicted"/>
<name>A0A2P6SI77_ROSCH</name>
<dbReference type="AlphaFoldDB" id="A0A2P6SI77"/>
<evidence type="ECO:0000313" key="2">
    <source>
        <dbReference type="Proteomes" id="UP000238479"/>
    </source>
</evidence>
<gene>
    <name evidence="1" type="ORF">RchiOBHm_Chr1g0358831</name>
</gene>
<protein>
    <submittedName>
        <fullName evidence="1">Uncharacterized protein</fullName>
    </submittedName>
</protein>
<dbReference type="Pfam" id="PF03087">
    <property type="entry name" value="BPS1"/>
    <property type="match status" value="1"/>
</dbReference>
<dbReference type="GO" id="GO:0048364">
    <property type="term" value="P:root development"/>
    <property type="evidence" value="ECO:0007669"/>
    <property type="project" value="InterPro"/>
</dbReference>
<dbReference type="Gramene" id="PRQ58392">
    <property type="protein sequence ID" value="PRQ58392"/>
    <property type="gene ID" value="RchiOBHm_Chr1g0358831"/>
</dbReference>
<organism evidence="1 2">
    <name type="scientific">Rosa chinensis</name>
    <name type="common">China rose</name>
    <dbReference type="NCBI Taxonomy" id="74649"/>
    <lineage>
        <taxon>Eukaryota</taxon>
        <taxon>Viridiplantae</taxon>
        <taxon>Streptophyta</taxon>
        <taxon>Embryophyta</taxon>
        <taxon>Tracheophyta</taxon>
        <taxon>Spermatophyta</taxon>
        <taxon>Magnoliopsida</taxon>
        <taxon>eudicotyledons</taxon>
        <taxon>Gunneridae</taxon>
        <taxon>Pentapetalae</taxon>
        <taxon>rosids</taxon>
        <taxon>fabids</taxon>
        <taxon>Rosales</taxon>
        <taxon>Rosaceae</taxon>
        <taxon>Rosoideae</taxon>
        <taxon>Rosoideae incertae sedis</taxon>
        <taxon>Rosa</taxon>
    </lineage>
</organism>
<reference evidence="1 2" key="1">
    <citation type="journal article" date="2018" name="Nat. Genet.">
        <title>The Rosa genome provides new insights in the design of modern roses.</title>
        <authorList>
            <person name="Bendahmane M."/>
        </authorList>
    </citation>
    <scope>NUCLEOTIDE SEQUENCE [LARGE SCALE GENOMIC DNA]</scope>
    <source>
        <strain evidence="2">cv. Old Blush</strain>
    </source>
</reference>
<comment type="caution">
    <text evidence="1">The sequence shown here is derived from an EMBL/GenBank/DDBJ whole genome shotgun (WGS) entry which is preliminary data.</text>
</comment>
<dbReference type="Proteomes" id="UP000238479">
    <property type="component" value="Chromosome 1"/>
</dbReference>
<accession>A0A2P6SI77</accession>
<evidence type="ECO:0000313" key="1">
    <source>
        <dbReference type="EMBL" id="PRQ58392.1"/>
    </source>
</evidence>
<dbReference type="InterPro" id="IPR004320">
    <property type="entry name" value="BPS1_pln"/>
</dbReference>
<dbReference type="GO" id="GO:0048367">
    <property type="term" value="P:shoot system development"/>
    <property type="evidence" value="ECO:0007669"/>
    <property type="project" value="InterPro"/>
</dbReference>